<dbReference type="Gene3D" id="2.60.120.10">
    <property type="entry name" value="Jelly Rolls"/>
    <property type="match status" value="1"/>
</dbReference>
<dbReference type="RefSeq" id="WP_020427321.1">
    <property type="nucleotide sequence ID" value="NZ_AGBD01000366.1"/>
</dbReference>
<dbReference type="InterPro" id="IPR014710">
    <property type="entry name" value="RmlC-like_jellyroll"/>
</dbReference>
<dbReference type="KEGG" id="pri:PRIO_4888"/>
<evidence type="ECO:0000313" key="1">
    <source>
        <dbReference type="EMBL" id="CQR57290.1"/>
    </source>
</evidence>
<organism evidence="1 2">
    <name type="scientific">Paenibacillus riograndensis SBR5</name>
    <dbReference type="NCBI Taxonomy" id="1073571"/>
    <lineage>
        <taxon>Bacteria</taxon>
        <taxon>Bacillati</taxon>
        <taxon>Bacillota</taxon>
        <taxon>Bacilli</taxon>
        <taxon>Bacillales</taxon>
        <taxon>Paenibacillaceae</taxon>
        <taxon>Paenibacillus</taxon>
        <taxon>Paenibacillus sonchi group</taxon>
    </lineage>
</organism>
<sequence length="137" mass="15973">MKVDIYAYDGIGIQCVYKNDEWLVCIKNWKPDNDIDGIHRLEVHLETDEQFILVNGKAILLVADRKKDQFDIDLIEMEIGKVYNVPKNTWFYTIVQKDTKLAYVQHANTTEENSSYCEMSESELAGVKERARKILKL</sequence>
<dbReference type="HOGENOM" id="CLU_143351_0_0_9"/>
<dbReference type="AlphaFoldDB" id="A0A0E4HDF1"/>
<proteinExistence type="predicted"/>
<protein>
    <recommendedName>
        <fullName evidence="3">Cupin</fullName>
    </recommendedName>
</protein>
<dbReference type="Proteomes" id="UP000033163">
    <property type="component" value="Chromosome I"/>
</dbReference>
<dbReference type="EMBL" id="LN831776">
    <property type="protein sequence ID" value="CQR57290.1"/>
    <property type="molecule type" value="Genomic_DNA"/>
</dbReference>
<dbReference type="PATRIC" id="fig|1073571.4.peg.5248"/>
<evidence type="ECO:0008006" key="3">
    <source>
        <dbReference type="Google" id="ProtNLM"/>
    </source>
</evidence>
<evidence type="ECO:0000313" key="2">
    <source>
        <dbReference type="Proteomes" id="UP000033163"/>
    </source>
</evidence>
<reference evidence="2" key="1">
    <citation type="submission" date="2015-03" db="EMBL/GenBank/DDBJ databases">
        <authorList>
            <person name="Wibberg D."/>
        </authorList>
    </citation>
    <scope>NUCLEOTIDE SEQUENCE [LARGE SCALE GENOMIC DNA]</scope>
</reference>
<name>A0A0E4HDF1_9BACL</name>
<dbReference type="STRING" id="483937.AMQ84_15815"/>
<accession>A0A0E4HDF1</accession>
<gene>
    <name evidence="1" type="ORF">PRIO_4888</name>
</gene>